<dbReference type="GO" id="GO:0071949">
    <property type="term" value="F:FAD binding"/>
    <property type="evidence" value="ECO:0007669"/>
    <property type="project" value="InterPro"/>
</dbReference>
<dbReference type="EMBL" id="JFGV01000009">
    <property type="protein sequence ID" value="EYU16541.1"/>
    <property type="molecule type" value="Genomic_DNA"/>
</dbReference>
<dbReference type="SUPFAM" id="SSF51905">
    <property type="entry name" value="FAD/NAD(P)-binding domain"/>
    <property type="match status" value="1"/>
</dbReference>
<dbReference type="EC" id="1.14.13.127" evidence="5"/>
<dbReference type="PRINTS" id="PR00420">
    <property type="entry name" value="RNGMNOXGNASE"/>
</dbReference>
<dbReference type="Proteomes" id="UP000023464">
    <property type="component" value="Unassembled WGS sequence"/>
</dbReference>
<evidence type="ECO:0000256" key="3">
    <source>
        <dbReference type="ARBA" id="ARBA00022827"/>
    </source>
</evidence>
<name>A0A022PLP4_9GAMM</name>
<dbReference type="PANTHER" id="PTHR43004:SF19">
    <property type="entry name" value="BINDING MONOOXYGENASE, PUTATIVE (JCVI)-RELATED"/>
    <property type="match status" value="1"/>
</dbReference>
<dbReference type="AlphaFoldDB" id="A0A022PLP4"/>
<dbReference type="InterPro" id="IPR002938">
    <property type="entry name" value="FAD-bd"/>
</dbReference>
<evidence type="ECO:0000256" key="2">
    <source>
        <dbReference type="ARBA" id="ARBA00022630"/>
    </source>
</evidence>
<sequence length="410" mass="45804">MNTIDISSQPLSVIVIGAGPVGLASALALKAYGLNVLVIEADAEEKARPGSRALFLHHDSLKLLARFHQPLAQRFFEKGFVWQERQTYFSGKLVYSQKISDERLGAEVFPPFVSLRQSETEKLLREACNETGINILWEEPVQSVNTDKQGVRIITNKATYYSKYALGADGASSQTRNSLNIKLVGDSSPGTHIVIDFISESSPYQQKRTFHYKHPQLEGRHVLVIPFAGGWQVDLQCKPGDDVDWMISQKGLRSWLSNLIEERFLSNMNWVSTYRFNQVVAESFVDEYRRVLLVGEAAHLFPPYGARGLNSGIADADVAAQAITLATVSTSESRRRGCIDDFDLSRRTAAIENCRSAKQALNVIRTPRLIDKAKLIAALLLSNIYKPSARWLDAAPYGPALTQKRFPTRY</sequence>
<proteinExistence type="predicted"/>
<organism evidence="5 6">
    <name type="scientific">Photorhabdus aegyptia</name>
    <dbReference type="NCBI Taxonomy" id="2805098"/>
    <lineage>
        <taxon>Bacteria</taxon>
        <taxon>Pseudomonadati</taxon>
        <taxon>Pseudomonadota</taxon>
        <taxon>Gammaproteobacteria</taxon>
        <taxon>Enterobacterales</taxon>
        <taxon>Morganellaceae</taxon>
        <taxon>Photorhabdus</taxon>
    </lineage>
</organism>
<dbReference type="PANTHER" id="PTHR43004">
    <property type="entry name" value="TRK SYSTEM POTASSIUM UPTAKE PROTEIN"/>
    <property type="match status" value="1"/>
</dbReference>
<dbReference type="Gene3D" id="3.50.50.60">
    <property type="entry name" value="FAD/NAD(P)-binding domain"/>
    <property type="match status" value="1"/>
</dbReference>
<dbReference type="InterPro" id="IPR050641">
    <property type="entry name" value="RIFMO-like"/>
</dbReference>
<comment type="cofactor">
    <cofactor evidence="1">
        <name>FAD</name>
        <dbReference type="ChEBI" id="CHEBI:57692"/>
    </cofactor>
</comment>
<dbReference type="Pfam" id="PF01494">
    <property type="entry name" value="FAD_binding_3"/>
    <property type="match status" value="1"/>
</dbReference>
<keyword evidence="5" id="KW-0560">Oxidoreductase</keyword>
<keyword evidence="3" id="KW-0274">FAD</keyword>
<keyword evidence="6" id="KW-1185">Reference proteome</keyword>
<dbReference type="Gene3D" id="3.30.70.2450">
    <property type="match status" value="1"/>
</dbReference>
<accession>A0A022PLP4</accession>
<evidence type="ECO:0000259" key="4">
    <source>
        <dbReference type="Pfam" id="PF01494"/>
    </source>
</evidence>
<dbReference type="PATRIC" id="fig|1393736.3.peg.837"/>
<dbReference type="RefSeq" id="WP_051560649.1">
    <property type="nucleotide sequence ID" value="NZ_CAWLTM010000106.1"/>
</dbReference>
<keyword evidence="2" id="KW-0285">Flavoprotein</keyword>
<gene>
    <name evidence="5" type="ORF">BA1DRAFT_00825</name>
</gene>
<dbReference type="InterPro" id="IPR036188">
    <property type="entry name" value="FAD/NAD-bd_sf"/>
</dbReference>
<evidence type="ECO:0000313" key="6">
    <source>
        <dbReference type="Proteomes" id="UP000023464"/>
    </source>
</evidence>
<feature type="domain" description="FAD-binding" evidence="4">
    <location>
        <begin position="12"/>
        <end position="330"/>
    </location>
</feature>
<evidence type="ECO:0000256" key="1">
    <source>
        <dbReference type="ARBA" id="ARBA00001974"/>
    </source>
</evidence>
<reference evidence="5 6" key="1">
    <citation type="submission" date="2014-03" db="EMBL/GenBank/DDBJ databases">
        <title>Draft Genome of Photorhabdus luminescens BA1, an Egyptian Isolate.</title>
        <authorList>
            <person name="Ghazal S."/>
            <person name="Hurst S.G.IV."/>
            <person name="Morris K."/>
            <person name="Thomas K."/>
            <person name="Tisa L.S."/>
        </authorList>
    </citation>
    <scope>NUCLEOTIDE SEQUENCE [LARGE SCALE GENOMIC DNA]</scope>
    <source>
        <strain evidence="5 6">BA1</strain>
    </source>
</reference>
<evidence type="ECO:0000313" key="5">
    <source>
        <dbReference type="EMBL" id="EYU16541.1"/>
    </source>
</evidence>
<protein>
    <submittedName>
        <fullName evidence="5">2-polyprenyl-6-methoxyphenol hydroxylase-like oxidoreductase</fullName>
        <ecNumber evidence="5">1.14.13.127</ecNumber>
    </submittedName>
</protein>
<dbReference type="GO" id="GO:0008688">
    <property type="term" value="F:3-(3-hydroxyphenyl)propionate hydroxylase activity"/>
    <property type="evidence" value="ECO:0007669"/>
    <property type="project" value="UniProtKB-EC"/>
</dbReference>
<comment type="caution">
    <text evidence="5">The sequence shown here is derived from an EMBL/GenBank/DDBJ whole genome shotgun (WGS) entry which is preliminary data.</text>
</comment>